<gene>
    <name evidence="2" type="ORF">MSPICULIGERA_LOCUS951</name>
</gene>
<evidence type="ECO:0000313" key="2">
    <source>
        <dbReference type="EMBL" id="CAJ0558337.1"/>
    </source>
</evidence>
<dbReference type="AlphaFoldDB" id="A0AA36C4H7"/>
<dbReference type="EMBL" id="CATQJA010000230">
    <property type="protein sequence ID" value="CAJ0558337.1"/>
    <property type="molecule type" value="Genomic_DNA"/>
</dbReference>
<feature type="region of interest" description="Disordered" evidence="1">
    <location>
        <begin position="1"/>
        <end position="27"/>
    </location>
</feature>
<comment type="caution">
    <text evidence="2">The sequence shown here is derived from an EMBL/GenBank/DDBJ whole genome shotgun (WGS) entry which is preliminary data.</text>
</comment>
<protein>
    <submittedName>
        <fullName evidence="2">Uncharacterized protein</fullName>
    </submittedName>
</protein>
<reference evidence="2" key="1">
    <citation type="submission" date="2023-06" db="EMBL/GenBank/DDBJ databases">
        <authorList>
            <person name="Delattre M."/>
        </authorList>
    </citation>
    <scope>NUCLEOTIDE SEQUENCE</scope>
    <source>
        <strain evidence="2">AF72</strain>
    </source>
</reference>
<evidence type="ECO:0000313" key="3">
    <source>
        <dbReference type="Proteomes" id="UP001177023"/>
    </source>
</evidence>
<evidence type="ECO:0000256" key="1">
    <source>
        <dbReference type="SAM" id="MobiDB-lite"/>
    </source>
</evidence>
<keyword evidence="3" id="KW-1185">Reference proteome</keyword>
<feature type="compositionally biased region" description="Basic and acidic residues" evidence="1">
    <location>
        <begin position="1"/>
        <end position="13"/>
    </location>
</feature>
<feature type="region of interest" description="Disordered" evidence="1">
    <location>
        <begin position="282"/>
        <end position="306"/>
    </location>
</feature>
<name>A0AA36C4H7_9BILA</name>
<dbReference type="Proteomes" id="UP001177023">
    <property type="component" value="Unassembled WGS sequence"/>
</dbReference>
<proteinExistence type="predicted"/>
<organism evidence="2 3">
    <name type="scientific">Mesorhabditis spiculigera</name>
    <dbReference type="NCBI Taxonomy" id="96644"/>
    <lineage>
        <taxon>Eukaryota</taxon>
        <taxon>Metazoa</taxon>
        <taxon>Ecdysozoa</taxon>
        <taxon>Nematoda</taxon>
        <taxon>Chromadorea</taxon>
        <taxon>Rhabditida</taxon>
        <taxon>Rhabditina</taxon>
        <taxon>Rhabditomorpha</taxon>
        <taxon>Rhabditoidea</taxon>
        <taxon>Rhabditidae</taxon>
        <taxon>Mesorhabditinae</taxon>
        <taxon>Mesorhabditis</taxon>
    </lineage>
</organism>
<accession>A0AA36C4H7</accession>
<sequence length="306" mass="34918">MPSRDSDRPPPDRSRRKATPTRCRDGAADTFWPTQRATLATPSAIIIWSIYPRSTPRDHKSAASTDSRRAAFDTLPILPPWPPPDRFDIYRSQRHRFGRRPHPTTRQSRYERLPFDMSDLDLLQKVKSPTRRQRERQEQDIVYQETPAFWIDTPPMRHSGNQSFAVDPRTDAFDHIPLRHVPKGYHPELVGDISYGPSIYATRQMMADPSDDTRNNVGNLFQKLDVDECHRLLSSSLIRGQVLYNILSSALDATPPISGSSTLCGEYFDELAQKDAAYYNVLPHGTGPPHQSKQELQPHHTQDGIT</sequence>
<feature type="non-terminal residue" evidence="2">
    <location>
        <position position="306"/>
    </location>
</feature>
<feature type="compositionally biased region" description="Basic and acidic residues" evidence="1">
    <location>
        <begin position="292"/>
        <end position="306"/>
    </location>
</feature>